<dbReference type="NCBIfam" id="TIGR01245">
    <property type="entry name" value="trpD"/>
    <property type="match status" value="1"/>
</dbReference>
<gene>
    <name evidence="6" type="ORF">RD792_016597</name>
</gene>
<dbReference type="InterPro" id="IPR036320">
    <property type="entry name" value="Glycosyl_Trfase_fam3_N_dom_sf"/>
</dbReference>
<dbReference type="Pfam" id="PF00591">
    <property type="entry name" value="Glycos_transf_3"/>
    <property type="match status" value="1"/>
</dbReference>
<evidence type="ECO:0000313" key="6">
    <source>
        <dbReference type="EMBL" id="KAK4477376.1"/>
    </source>
</evidence>
<feature type="transmembrane region" description="Helical" evidence="3">
    <location>
        <begin position="226"/>
        <end position="247"/>
    </location>
</feature>
<keyword evidence="2" id="KW-0808">Transferase</keyword>
<name>A0ABR0CJT6_9LAMI</name>
<evidence type="ECO:0008006" key="8">
    <source>
        <dbReference type="Google" id="ProtNLM"/>
    </source>
</evidence>
<keyword evidence="7" id="KW-1185">Reference proteome</keyword>
<dbReference type="InterPro" id="IPR035902">
    <property type="entry name" value="Nuc_phospho_transferase"/>
</dbReference>
<dbReference type="Proteomes" id="UP001291926">
    <property type="component" value="Unassembled WGS sequence"/>
</dbReference>
<comment type="caution">
    <text evidence="6">The sequence shown here is derived from an EMBL/GenBank/DDBJ whole genome shotgun (WGS) entry which is preliminary data.</text>
</comment>
<keyword evidence="1" id="KW-0328">Glycosyltransferase</keyword>
<feature type="transmembrane region" description="Helical" evidence="3">
    <location>
        <begin position="16"/>
        <end position="39"/>
    </location>
</feature>
<feature type="domain" description="Glycosyl transferase family 3 N-terminal" evidence="5">
    <location>
        <begin position="317"/>
        <end position="375"/>
    </location>
</feature>
<evidence type="ECO:0000259" key="4">
    <source>
        <dbReference type="Pfam" id="PF00591"/>
    </source>
</evidence>
<evidence type="ECO:0000259" key="5">
    <source>
        <dbReference type="Pfam" id="PF02885"/>
    </source>
</evidence>
<feature type="domain" description="Glycosyl transferase family 3" evidence="4">
    <location>
        <begin position="391"/>
        <end position="637"/>
    </location>
</feature>
<dbReference type="InterPro" id="IPR000312">
    <property type="entry name" value="Glycosyl_Trfase_fam3"/>
</dbReference>
<organism evidence="6 7">
    <name type="scientific">Penstemon davidsonii</name>
    <dbReference type="NCBI Taxonomy" id="160366"/>
    <lineage>
        <taxon>Eukaryota</taxon>
        <taxon>Viridiplantae</taxon>
        <taxon>Streptophyta</taxon>
        <taxon>Embryophyta</taxon>
        <taxon>Tracheophyta</taxon>
        <taxon>Spermatophyta</taxon>
        <taxon>Magnoliopsida</taxon>
        <taxon>eudicotyledons</taxon>
        <taxon>Gunneridae</taxon>
        <taxon>Pentapetalae</taxon>
        <taxon>asterids</taxon>
        <taxon>lamiids</taxon>
        <taxon>Lamiales</taxon>
        <taxon>Plantaginaceae</taxon>
        <taxon>Cheloneae</taxon>
        <taxon>Penstemon</taxon>
    </lineage>
</organism>
<dbReference type="EMBL" id="JAYDYQ010002688">
    <property type="protein sequence ID" value="KAK4477376.1"/>
    <property type="molecule type" value="Genomic_DNA"/>
</dbReference>
<dbReference type="PANTHER" id="PTHR43285:SF1">
    <property type="entry name" value="ANTHRANILATE PHOSPHORIBOSYLTRANSFERASE, CHLOROPLASTIC-LIKE ISOFORM X1"/>
    <property type="match status" value="1"/>
</dbReference>
<feature type="transmembrane region" description="Helical" evidence="3">
    <location>
        <begin position="113"/>
        <end position="134"/>
    </location>
</feature>
<accession>A0ABR0CJT6</accession>
<dbReference type="Pfam" id="PF02885">
    <property type="entry name" value="Glycos_trans_3N"/>
    <property type="match status" value="1"/>
</dbReference>
<evidence type="ECO:0000313" key="7">
    <source>
        <dbReference type="Proteomes" id="UP001291926"/>
    </source>
</evidence>
<dbReference type="PANTHER" id="PTHR43285">
    <property type="entry name" value="ANTHRANILATE PHOSPHORIBOSYLTRANSFERASE"/>
    <property type="match status" value="1"/>
</dbReference>
<dbReference type="Gene3D" id="1.20.970.10">
    <property type="entry name" value="Transferase, Pyrimidine Nucleoside Phosphorylase, Chain C"/>
    <property type="match status" value="1"/>
</dbReference>
<feature type="transmembrane region" description="Helical" evidence="3">
    <location>
        <begin position="296"/>
        <end position="316"/>
    </location>
</feature>
<keyword evidence="3" id="KW-0812">Transmembrane</keyword>
<dbReference type="InterPro" id="IPR005940">
    <property type="entry name" value="Anthranilate_Pribosyl_Tfrase"/>
</dbReference>
<feature type="transmembrane region" description="Helical" evidence="3">
    <location>
        <begin position="259"/>
        <end position="284"/>
    </location>
</feature>
<evidence type="ECO:0000256" key="1">
    <source>
        <dbReference type="ARBA" id="ARBA00022676"/>
    </source>
</evidence>
<protein>
    <recommendedName>
        <fullName evidence="8">Anthranilate phosphoribosyltransferase</fullName>
    </recommendedName>
</protein>
<sequence length="650" mass="72316">MELLLSEDTNTLSYWLNWRVLLCSIWVLSSMVIGLYLIWKYDLSDNSESYGERTQQESLSNFRDDVAWRPCLSGIHPIYLMLFRIIAFCLLFVAVSFDVAVHGFELYYYYTQWTFTLVTFYFGLGSLISIHGCYHNREIKNSSNCHFSKDMEQGLYTPLAPGLNENGEKLLQRLNHPGKFHLLLTYGFWSYLFQVLFQITAGAVTLTDLVYWCVMFPFLTIKDYELSFLTVVAHSLNAVMILGDTALNSLQFPLFRISYFLLLTGIYVLFQWIVHASVSMWWPYPFLDLSADFAPLWYLVVALLHVPCYGIFVLAVKLIECLLKKEDLSEEEAEASLNFLLNDGTEALISAFLVLLRAKGETFEEIVGLARGMMKCCKKRVELGLENIVAAVDIVGTGGDAANTVNISTGAAILAAASGAKVAKQGNRSSSSACGSADVLEALGVAIDIDPEGVKTCVEEVGIGFMMSPNYHPAMKTFAPVRRKLKVKTIFNTLAPLLNPAHVPFSVVGVYKEDMVTKMAQALQRYGMRRALVVHSQGLDEMSPLGPGVVLDVTPEKIEKISFDPLDYGIPRCTLKDLQGGGPEYNAEELRRVLSGDRGPIADAFILNAAAALFVSGHVCSLAQGIALARETHRSGKGLETLYRWTNIDL</sequence>
<dbReference type="HAMAP" id="MF_00211">
    <property type="entry name" value="TrpD"/>
    <property type="match status" value="1"/>
</dbReference>
<evidence type="ECO:0000256" key="2">
    <source>
        <dbReference type="ARBA" id="ARBA00022679"/>
    </source>
</evidence>
<dbReference type="Gene3D" id="3.40.1030.10">
    <property type="entry name" value="Nucleoside phosphorylase/phosphoribosyltransferase catalytic domain"/>
    <property type="match status" value="1"/>
</dbReference>
<dbReference type="SUPFAM" id="SSF47648">
    <property type="entry name" value="Nucleoside phosphorylase/phosphoribosyltransferase N-terminal domain"/>
    <property type="match status" value="1"/>
</dbReference>
<keyword evidence="3" id="KW-0472">Membrane</keyword>
<dbReference type="SUPFAM" id="SSF52418">
    <property type="entry name" value="Nucleoside phosphorylase/phosphoribosyltransferase catalytic domain"/>
    <property type="match status" value="1"/>
</dbReference>
<feature type="transmembrane region" description="Helical" evidence="3">
    <location>
        <begin position="183"/>
        <end position="206"/>
    </location>
</feature>
<proteinExistence type="inferred from homology"/>
<evidence type="ECO:0000256" key="3">
    <source>
        <dbReference type="SAM" id="Phobius"/>
    </source>
</evidence>
<keyword evidence="3" id="KW-1133">Transmembrane helix</keyword>
<feature type="transmembrane region" description="Helical" evidence="3">
    <location>
        <begin position="78"/>
        <end position="101"/>
    </location>
</feature>
<reference evidence="6 7" key="1">
    <citation type="journal article" date="2023" name="bioRxiv">
        <title>Genome report: Whole genome sequence and annotation of Penstemon davidsonii.</title>
        <authorList>
            <person name="Ostevik K.L."/>
            <person name="Alabady M."/>
            <person name="Zhang M."/>
            <person name="Rausher M.D."/>
        </authorList>
    </citation>
    <scope>NUCLEOTIDE SEQUENCE [LARGE SCALE GENOMIC DNA]</scope>
    <source>
        <strain evidence="6">DNT005</strain>
        <tissue evidence="6">Whole leaf</tissue>
    </source>
</reference>
<dbReference type="InterPro" id="IPR017459">
    <property type="entry name" value="Glycosyl_Trfase_fam3_N_dom"/>
</dbReference>